<protein>
    <submittedName>
        <fullName evidence="1">Uncharacterized protein</fullName>
    </submittedName>
</protein>
<evidence type="ECO:0000313" key="1">
    <source>
        <dbReference type="EMBL" id="KAG8053102.1"/>
    </source>
</evidence>
<dbReference type="AlphaFoldDB" id="A0A8J5V0D9"/>
<organism evidence="1 2">
    <name type="scientific">Zizania palustris</name>
    <name type="common">Northern wild rice</name>
    <dbReference type="NCBI Taxonomy" id="103762"/>
    <lineage>
        <taxon>Eukaryota</taxon>
        <taxon>Viridiplantae</taxon>
        <taxon>Streptophyta</taxon>
        <taxon>Embryophyta</taxon>
        <taxon>Tracheophyta</taxon>
        <taxon>Spermatophyta</taxon>
        <taxon>Magnoliopsida</taxon>
        <taxon>Liliopsida</taxon>
        <taxon>Poales</taxon>
        <taxon>Poaceae</taxon>
        <taxon>BOP clade</taxon>
        <taxon>Oryzoideae</taxon>
        <taxon>Oryzeae</taxon>
        <taxon>Zizaniinae</taxon>
        <taxon>Zizania</taxon>
    </lineage>
</organism>
<keyword evidence="2" id="KW-1185">Reference proteome</keyword>
<comment type="caution">
    <text evidence="1">The sequence shown here is derived from an EMBL/GenBank/DDBJ whole genome shotgun (WGS) entry which is preliminary data.</text>
</comment>
<name>A0A8J5V0D9_ZIZPA</name>
<evidence type="ECO:0000313" key="2">
    <source>
        <dbReference type="Proteomes" id="UP000729402"/>
    </source>
</evidence>
<accession>A0A8J5V0D9</accession>
<reference evidence="1" key="1">
    <citation type="journal article" date="2021" name="bioRxiv">
        <title>Whole Genome Assembly and Annotation of Northern Wild Rice, Zizania palustris L., Supports a Whole Genome Duplication in the Zizania Genus.</title>
        <authorList>
            <person name="Haas M."/>
            <person name="Kono T."/>
            <person name="Macchietto M."/>
            <person name="Millas R."/>
            <person name="McGilp L."/>
            <person name="Shao M."/>
            <person name="Duquette J."/>
            <person name="Hirsch C.N."/>
            <person name="Kimball J."/>
        </authorList>
    </citation>
    <scope>NUCLEOTIDE SEQUENCE</scope>
    <source>
        <tissue evidence="1">Fresh leaf tissue</tissue>
    </source>
</reference>
<gene>
    <name evidence="1" type="ORF">GUJ93_ZPchr0001g32737</name>
</gene>
<dbReference type="EMBL" id="JAAALK010000288">
    <property type="protein sequence ID" value="KAG8053102.1"/>
    <property type="molecule type" value="Genomic_DNA"/>
</dbReference>
<reference evidence="1" key="2">
    <citation type="submission" date="2021-02" db="EMBL/GenBank/DDBJ databases">
        <authorList>
            <person name="Kimball J.A."/>
            <person name="Haas M.W."/>
            <person name="Macchietto M."/>
            <person name="Kono T."/>
            <person name="Duquette J."/>
            <person name="Shao M."/>
        </authorList>
    </citation>
    <scope>NUCLEOTIDE SEQUENCE</scope>
    <source>
        <tissue evidence="1">Fresh leaf tissue</tissue>
    </source>
</reference>
<sequence length="118" mass="13134">MVNRLQAMLNVKDATAIVLWGNYNAWLVVPLDHDLIPPWTWIVMMSLVPCSLPMSLTLSSKMLFTSPTASLAHLPSSFDALGGTLQSTICVSYSKPGHHRYALISHVFLSMFDCFDSY</sequence>
<proteinExistence type="predicted"/>
<dbReference type="Proteomes" id="UP000729402">
    <property type="component" value="Unassembled WGS sequence"/>
</dbReference>